<keyword evidence="1" id="KW-0812">Transmembrane</keyword>
<organism evidence="2 3">
    <name type="scientific">Pediococcus inopinatus</name>
    <dbReference type="NCBI Taxonomy" id="114090"/>
    <lineage>
        <taxon>Bacteria</taxon>
        <taxon>Bacillati</taxon>
        <taxon>Bacillota</taxon>
        <taxon>Bacilli</taxon>
        <taxon>Lactobacillales</taxon>
        <taxon>Lactobacillaceae</taxon>
        <taxon>Pediococcus</taxon>
    </lineage>
</organism>
<feature type="transmembrane region" description="Helical" evidence="1">
    <location>
        <begin position="20"/>
        <end position="35"/>
    </location>
</feature>
<evidence type="ECO:0000256" key="1">
    <source>
        <dbReference type="SAM" id="Phobius"/>
    </source>
</evidence>
<dbReference type="RefSeq" id="WP_057773443.1">
    <property type="nucleotide sequence ID" value="NZ_BBIM01000036.1"/>
</dbReference>
<proteinExistence type="predicted"/>
<reference evidence="3" key="1">
    <citation type="submission" date="2024-06" db="EMBL/GenBank/DDBJ databases">
        <authorList>
            <person name="Chang H.C."/>
            <person name="Mun S.Y."/>
        </authorList>
    </citation>
    <scope>NUCLEOTIDE SEQUENCE [LARGE SCALE GENOMIC DNA]</scope>
    <source>
        <strain evidence="3">KT1</strain>
    </source>
</reference>
<name>A0ABZ0Q7W4_9LACO</name>
<dbReference type="EMBL" id="CP104778">
    <property type="protein sequence ID" value="WPC22202.1"/>
    <property type="molecule type" value="Genomic_DNA"/>
</dbReference>
<keyword evidence="3" id="KW-1185">Reference proteome</keyword>
<keyword evidence="1" id="KW-0472">Membrane</keyword>
<dbReference type="Proteomes" id="UP001302696">
    <property type="component" value="Chromosome"/>
</dbReference>
<protein>
    <submittedName>
        <fullName evidence="2">Uncharacterized protein</fullName>
    </submittedName>
</protein>
<sequence length="60" mass="6922">MNERQELTDKQKKQKITKTMLWALVVIVAAVIASATHHNIWVTFGQLIVTFFALREVLKI</sequence>
<evidence type="ECO:0000313" key="2">
    <source>
        <dbReference type="EMBL" id="WPC22202.1"/>
    </source>
</evidence>
<keyword evidence="1" id="KW-1133">Transmembrane helix</keyword>
<evidence type="ECO:0000313" key="3">
    <source>
        <dbReference type="Proteomes" id="UP001302696"/>
    </source>
</evidence>
<gene>
    <name evidence="2" type="ORF">N6G96_02990</name>
</gene>
<accession>A0ABZ0Q7W4</accession>